<protein>
    <submittedName>
        <fullName evidence="1">Uncharacterized protein</fullName>
    </submittedName>
</protein>
<proteinExistence type="predicted"/>
<gene>
    <name evidence="1" type="ORF">C7431_101642</name>
</gene>
<comment type="caution">
    <text evidence="1">The sequence shown here is derived from an EMBL/GenBank/DDBJ whole genome shotgun (WGS) entry which is preliminary data.</text>
</comment>
<dbReference type="STRING" id="574096.HA38_06505"/>
<sequence length="107" mass="12269">MTRKWLTLYLSRNVSQVMLEDFRAILPADGLKIFVNDLDDTHHATVECVQAEDSCALIASAIVVWRQLGHIHTMMYTKGELQRSVNEATQFELFTLLKNHRAVLRLA</sequence>
<evidence type="ECO:0000313" key="1">
    <source>
        <dbReference type="EMBL" id="PWL00830.1"/>
    </source>
</evidence>
<reference evidence="1 2" key="1">
    <citation type="submission" date="2018-05" db="EMBL/GenBank/DDBJ databases">
        <title>Genomic Encyclopedia of Type Strains, Phase IV (KMG-V): Genome sequencing to study the core and pangenomes of soil and plant-associated prokaryotes.</title>
        <authorList>
            <person name="Whitman W."/>
        </authorList>
    </citation>
    <scope>NUCLEOTIDE SEQUENCE [LARGE SCALE GENOMIC DNA]</scope>
    <source>
        <strain evidence="1 2">PNA 200-10</strain>
    </source>
</reference>
<dbReference type="EMBL" id="QGHF01000001">
    <property type="protein sequence ID" value="PWL00830.1"/>
    <property type="molecule type" value="Genomic_DNA"/>
</dbReference>
<dbReference type="RefSeq" id="WP_109716387.1">
    <property type="nucleotide sequence ID" value="NZ_QGHF01000001.1"/>
</dbReference>
<dbReference type="OrthoDB" id="6519936at2"/>
<name>A0A2V2BNF8_9GAMM</name>
<organism evidence="1 2">
    <name type="scientific">Pantoea allii</name>
    <dbReference type="NCBI Taxonomy" id="574096"/>
    <lineage>
        <taxon>Bacteria</taxon>
        <taxon>Pseudomonadati</taxon>
        <taxon>Pseudomonadota</taxon>
        <taxon>Gammaproteobacteria</taxon>
        <taxon>Enterobacterales</taxon>
        <taxon>Erwiniaceae</taxon>
        <taxon>Pantoea</taxon>
    </lineage>
</organism>
<accession>A0A2V2BNF8</accession>
<evidence type="ECO:0000313" key="2">
    <source>
        <dbReference type="Proteomes" id="UP000245981"/>
    </source>
</evidence>
<dbReference type="Proteomes" id="UP000245981">
    <property type="component" value="Unassembled WGS sequence"/>
</dbReference>
<dbReference type="AlphaFoldDB" id="A0A2V2BNF8"/>